<organism evidence="1 2">
    <name type="scientific">Ambispora gerdemannii</name>
    <dbReference type="NCBI Taxonomy" id="144530"/>
    <lineage>
        <taxon>Eukaryota</taxon>
        <taxon>Fungi</taxon>
        <taxon>Fungi incertae sedis</taxon>
        <taxon>Mucoromycota</taxon>
        <taxon>Glomeromycotina</taxon>
        <taxon>Glomeromycetes</taxon>
        <taxon>Archaeosporales</taxon>
        <taxon>Ambisporaceae</taxon>
        <taxon>Ambispora</taxon>
    </lineage>
</organism>
<dbReference type="EMBL" id="CAJVPL010000423">
    <property type="protein sequence ID" value="CAG8495153.1"/>
    <property type="molecule type" value="Genomic_DNA"/>
</dbReference>
<proteinExistence type="predicted"/>
<name>A0A9N8ZEZ8_9GLOM</name>
<sequence length="90" mass="10163">MRIVVRIITPSRDSSLHPRIDASDAPADPQLLKIYNSLGRYQRNLYATLDNHGKLTFLQGVDAEKKTNMFALLFRLSLRLHIIDISSGIA</sequence>
<comment type="caution">
    <text evidence="1">The sequence shown here is derived from an EMBL/GenBank/DDBJ whole genome shotgun (WGS) entry which is preliminary data.</text>
</comment>
<keyword evidence="2" id="KW-1185">Reference proteome</keyword>
<protein>
    <submittedName>
        <fullName evidence="1">4879_t:CDS:1</fullName>
    </submittedName>
</protein>
<evidence type="ECO:0000313" key="2">
    <source>
        <dbReference type="Proteomes" id="UP000789831"/>
    </source>
</evidence>
<dbReference type="AlphaFoldDB" id="A0A9N8ZEZ8"/>
<dbReference type="Proteomes" id="UP000789831">
    <property type="component" value="Unassembled WGS sequence"/>
</dbReference>
<gene>
    <name evidence="1" type="ORF">AGERDE_LOCUS3958</name>
</gene>
<accession>A0A9N8ZEZ8</accession>
<reference evidence="1" key="1">
    <citation type="submission" date="2021-06" db="EMBL/GenBank/DDBJ databases">
        <authorList>
            <person name="Kallberg Y."/>
            <person name="Tangrot J."/>
            <person name="Rosling A."/>
        </authorList>
    </citation>
    <scope>NUCLEOTIDE SEQUENCE</scope>
    <source>
        <strain evidence="1">MT106</strain>
    </source>
</reference>
<evidence type="ECO:0000313" key="1">
    <source>
        <dbReference type="EMBL" id="CAG8495153.1"/>
    </source>
</evidence>